<evidence type="ECO:0000313" key="3">
    <source>
        <dbReference type="Proteomes" id="UP000265618"/>
    </source>
</evidence>
<feature type="non-terminal residue" evidence="2">
    <location>
        <position position="1"/>
    </location>
</feature>
<dbReference type="AlphaFoldDB" id="A0A9K3D7U5"/>
<reference evidence="2 3" key="1">
    <citation type="journal article" date="2018" name="PLoS ONE">
        <title>The draft genome of Kipferlia bialata reveals reductive genome evolution in fornicate parasites.</title>
        <authorList>
            <person name="Tanifuji G."/>
            <person name="Takabayashi S."/>
            <person name="Kume K."/>
            <person name="Takagi M."/>
            <person name="Nakayama T."/>
            <person name="Kamikawa R."/>
            <person name="Inagaki Y."/>
            <person name="Hashimoto T."/>
        </authorList>
    </citation>
    <scope>NUCLEOTIDE SEQUENCE [LARGE SCALE GENOMIC DNA]</scope>
    <source>
        <strain evidence="2">NY0173</strain>
    </source>
</reference>
<proteinExistence type="predicted"/>
<evidence type="ECO:0000256" key="1">
    <source>
        <dbReference type="SAM" id="SignalP"/>
    </source>
</evidence>
<accession>A0A9K3D7U5</accession>
<feature type="chain" id="PRO_5039917422" evidence="1">
    <location>
        <begin position="19"/>
        <end position="68"/>
    </location>
</feature>
<feature type="signal peptide" evidence="1">
    <location>
        <begin position="1"/>
        <end position="18"/>
    </location>
</feature>
<sequence>MWVLLGCLLCSVYAALECETVNPDFTDATTVVCPADSPELYGAFPLNYLVSSGVERFRPLATTVEAQS</sequence>
<dbReference type="EMBL" id="BDIP01005925">
    <property type="protein sequence ID" value="GIQ90227.1"/>
    <property type="molecule type" value="Genomic_DNA"/>
</dbReference>
<name>A0A9K3D7U5_9EUKA</name>
<comment type="caution">
    <text evidence="2">The sequence shown here is derived from an EMBL/GenBank/DDBJ whole genome shotgun (WGS) entry which is preliminary data.</text>
</comment>
<dbReference type="Proteomes" id="UP000265618">
    <property type="component" value="Unassembled WGS sequence"/>
</dbReference>
<organism evidence="2 3">
    <name type="scientific">Kipferlia bialata</name>
    <dbReference type="NCBI Taxonomy" id="797122"/>
    <lineage>
        <taxon>Eukaryota</taxon>
        <taxon>Metamonada</taxon>
        <taxon>Carpediemonas-like organisms</taxon>
        <taxon>Kipferlia</taxon>
    </lineage>
</organism>
<gene>
    <name evidence="2" type="ORF">KIPB_012943</name>
</gene>
<keyword evidence="3" id="KW-1185">Reference proteome</keyword>
<evidence type="ECO:0000313" key="2">
    <source>
        <dbReference type="EMBL" id="GIQ90227.1"/>
    </source>
</evidence>
<keyword evidence="1" id="KW-0732">Signal</keyword>
<protein>
    <submittedName>
        <fullName evidence="2">Uncharacterized protein</fullName>
    </submittedName>
</protein>